<evidence type="ECO:0000256" key="4">
    <source>
        <dbReference type="SAM" id="MobiDB-lite"/>
    </source>
</evidence>
<dbReference type="PANTHER" id="PTHR32305:SF15">
    <property type="entry name" value="PROTEIN RHSA-RELATED"/>
    <property type="match status" value="1"/>
</dbReference>
<keyword evidence="3" id="KW-0843">Virulence</keyword>
<evidence type="ECO:0000259" key="5">
    <source>
        <dbReference type="Pfam" id="PF12255"/>
    </source>
</evidence>
<feature type="region of interest" description="Disordered" evidence="4">
    <location>
        <begin position="1"/>
        <end position="89"/>
    </location>
</feature>
<feature type="region of interest" description="Disordered" evidence="4">
    <location>
        <begin position="2195"/>
        <end position="2299"/>
    </location>
</feature>
<dbReference type="Pfam" id="PF12255">
    <property type="entry name" value="TcdB_toxin_midC"/>
    <property type="match status" value="1"/>
</dbReference>
<keyword evidence="2" id="KW-0964">Secreted</keyword>
<feature type="compositionally biased region" description="Low complexity" evidence="4">
    <location>
        <begin position="55"/>
        <end position="86"/>
    </location>
</feature>
<keyword evidence="8" id="KW-1185">Reference proteome</keyword>
<comment type="subcellular location">
    <subcellularLocation>
        <location evidence="1">Secreted</location>
    </subcellularLocation>
</comment>
<feature type="compositionally biased region" description="Polar residues" evidence="4">
    <location>
        <begin position="16"/>
        <end position="28"/>
    </location>
</feature>
<reference evidence="7" key="1">
    <citation type="submission" date="2022-11" db="EMBL/GenBank/DDBJ databases">
        <title>Minimal conservation of predation-associated metabolite biosynthetic gene clusters underscores biosynthetic potential of Myxococcota including descriptions for ten novel species: Archangium lansinium sp. nov., Myxococcus landrumus sp. nov., Nannocystis bai.</title>
        <authorList>
            <person name="Ahearne A."/>
            <person name="Stevens C."/>
            <person name="Dowd S."/>
        </authorList>
    </citation>
    <scope>NUCLEOTIDE SEQUENCE</scope>
    <source>
        <strain evidence="7">Fl3</strain>
    </source>
</reference>
<feature type="compositionally biased region" description="Polar residues" evidence="4">
    <location>
        <begin position="2196"/>
        <end position="2216"/>
    </location>
</feature>
<evidence type="ECO:0000256" key="1">
    <source>
        <dbReference type="ARBA" id="ARBA00004613"/>
    </source>
</evidence>
<evidence type="ECO:0000256" key="2">
    <source>
        <dbReference type="ARBA" id="ARBA00022525"/>
    </source>
</evidence>
<dbReference type="RefSeq" id="WP_269035472.1">
    <property type="nucleotide sequence ID" value="NZ_CP114040.1"/>
</dbReference>
<dbReference type="PANTHER" id="PTHR32305">
    <property type="match status" value="1"/>
</dbReference>
<dbReference type="InterPro" id="IPR022045">
    <property type="entry name" value="TcdB_toxin_mid/N"/>
</dbReference>
<gene>
    <name evidence="7" type="ORF">O0S08_43845</name>
</gene>
<dbReference type="InterPro" id="IPR028994">
    <property type="entry name" value="Integrin_alpha_N"/>
</dbReference>
<dbReference type="SUPFAM" id="SSF69318">
    <property type="entry name" value="Integrin alpha N-terminal domain"/>
    <property type="match status" value="1"/>
</dbReference>
<dbReference type="PRINTS" id="PR01341">
    <property type="entry name" value="SALSPVBPROT"/>
</dbReference>
<dbReference type="InterPro" id="IPR003284">
    <property type="entry name" value="Sal_SpvB"/>
</dbReference>
<name>A0ABY7H1L1_9BACT</name>
<evidence type="ECO:0000259" key="6">
    <source>
        <dbReference type="Pfam" id="PF12256"/>
    </source>
</evidence>
<organism evidence="7 8">
    <name type="scientific">Nannocystis punicea</name>
    <dbReference type="NCBI Taxonomy" id="2995304"/>
    <lineage>
        <taxon>Bacteria</taxon>
        <taxon>Pseudomonadati</taxon>
        <taxon>Myxococcota</taxon>
        <taxon>Polyangia</taxon>
        <taxon>Nannocystales</taxon>
        <taxon>Nannocystaceae</taxon>
        <taxon>Nannocystis</taxon>
    </lineage>
</organism>
<evidence type="ECO:0000313" key="8">
    <source>
        <dbReference type="Proteomes" id="UP001164459"/>
    </source>
</evidence>
<feature type="domain" description="Insecticide toxin TcdB middle/N-terminal" evidence="6">
    <location>
        <begin position="714"/>
        <end position="859"/>
    </location>
</feature>
<dbReference type="InterPro" id="IPR022044">
    <property type="entry name" value="TcdB_toxin_mid/C"/>
</dbReference>
<dbReference type="NCBIfam" id="TIGR03696">
    <property type="entry name" value="Rhs_assc_core"/>
    <property type="match status" value="1"/>
</dbReference>
<dbReference type="Proteomes" id="UP001164459">
    <property type="component" value="Chromosome"/>
</dbReference>
<evidence type="ECO:0000256" key="3">
    <source>
        <dbReference type="ARBA" id="ARBA00023026"/>
    </source>
</evidence>
<dbReference type="EMBL" id="CP114040">
    <property type="protein sequence ID" value="WAS93146.1"/>
    <property type="molecule type" value="Genomic_DNA"/>
</dbReference>
<dbReference type="Pfam" id="PF03534">
    <property type="entry name" value="SpvB"/>
    <property type="match status" value="1"/>
</dbReference>
<feature type="domain" description="Insecticide toxin TcdB middle/C-terminal" evidence="5">
    <location>
        <begin position="943"/>
        <end position="1038"/>
    </location>
</feature>
<accession>A0ABY7H1L1</accession>
<dbReference type="InterPro" id="IPR022385">
    <property type="entry name" value="Rhs_assc_core"/>
</dbReference>
<dbReference type="InterPro" id="IPR050708">
    <property type="entry name" value="T6SS_VgrG/RHS"/>
</dbReference>
<proteinExistence type="predicted"/>
<evidence type="ECO:0000313" key="7">
    <source>
        <dbReference type="EMBL" id="WAS93146.1"/>
    </source>
</evidence>
<dbReference type="Gene3D" id="2.180.10.10">
    <property type="entry name" value="RHS repeat-associated core"/>
    <property type="match status" value="1"/>
</dbReference>
<protein>
    <submittedName>
        <fullName evidence="7">SpvB/TcaC N-terminal domain-containing protein</fullName>
    </submittedName>
</protein>
<dbReference type="Pfam" id="PF12256">
    <property type="entry name" value="TcdB_toxin_midN"/>
    <property type="match status" value="1"/>
</dbReference>
<sequence>MKRDNDASGGRMADPSATQKSSNQSTDSAARPSGHRAGPGPSPAVTNKPQDTREAAPGAAASAGTGPQNSQSPAPAAPNPSELAPSISLPKGGGALKNIGDKFEANAFSGSGGMSIPIAVSPGRGLSPTLALGYSTGAGNGPFGMGWQLSVASISRKTDKGLPTYDDAAEADTFIISDAEDLVPLLEENGGEWTPKVFTQDGHRVHAYRPRVEAGFARIERWVHLGTGEVHWRTWSRDNVRSTYGTSPASRIADPADATRVFTWLIDQTSDDRGNIVQFVYKQEDLEDVDAESLEEHERLAVTQAQAQRYLKRIYYGNATPYLADDWHFEVLLDYGEHDAHGVETGTWPARPDTFSNFRACFDIRTRRLCRRILMLHHFEELPVDPYLVAATELTYSENPTATLLIAARHRGYVYSGGAYSNKAYPPVEFTYSAAQIDPALRLVDVDTLKDVPGALGGRFELVDLDGEGLPGLLTEQAGHWYYKRNEGEGTFGPLRSLPSLPSNARLGSQRLVDLNGDGALSLTSFSGPAPGFYERPLPMCGVAAEDWQSFRSFRAVPNIDLGAANVQLLDINGDGLADILVCEDNRFIWYPSEGHDGYGEPRVLSRPRDERVGPQLIWTDPQQAIYFTDMTGDGLADIVRVRNGSVVYWPNLGYGRFGRQIGMRGAPVFDRPDRFRADRLRIGDIDGSGTTDLVYVRQDGARLWRNQAGNSFSTAVQVDIPPVDSLSSVQLADILGKGTAALVWSTDLPHRQGTHIAFVDLMSAGKPYLMLSTKNNMGAETRVEYAPSTRFYLDDRAAGKPWKTRLPFPTHVIERVEIRDHVTGHFFVQKYKYHHGYFDGPEREFRGFGMVETEDTESWADYNSPKLFPTGHEIVDEALHSPPVLTKTWFHTGAYLGGTSLAHCYSDEYYSDKTDDFPNGIAIDLLETLIPDGLTPIENREAVRALRGRALRVEVYGRDGTEEQIHPYTVSETNFAVRLLQPRGDHKHAAFLVHDRESLSYHYERMPDAPGVRHAAVLEVDTFGNPIRSVSVAYPYAKTFPVFGTVPEQGQTHVVLTEVDLLNVHDQPDTYRLGVPVETRSYELHGLEGNPADPFTHAELLAHADAATEIPYHGPVPAGAQKRLLSRAQVYYYSDNLASRLSLGQCGLRALPYETLTLAFTQAQLDAVFLNGELTGLALDTEGGYREDDGLWWRPSGRVLFDAANFYRVTESRDVFGHATTFTHDAHSLLIESAEDALGNTITARNDYRLLAPDLVTDPNGNRQAVAFDALGMVVKTAVMGKDGSSDGDTLTHPTAELEYDLDAWLNGQGPTVVHTIIRENHGAGNLAFQHSYAYSGGLGQVVLQKVQASPGLAPKRNVNGDLVFVGDELVFEDTSPNIRWVGNGRVIVDNKGNPVKQYEPFFDSSPAYTDEQELVEWGVTPFIHYDPLGRVVRTDMPDGTFSTVLRTSSVEGMLEANGNTTDSDWYAQRMALTPGTPHNDGEIYAAEQAALHSGLPKYRYFDPFGRPFLDLALIYDEENTEYVPIATRVALDIEGNSRVVTDANGHTAETNTFAPGGLQLETSSQDAGTRRALPDAMGRPLRAWDSRANVRRWTYDVLNRPTHAFNKHDTDDEVLQQRIVYGESLGASADDTNHLGQVYRVYDSAGVLTSVEYDFKGNLLATERRLAEDYKATPDWIDLATETDPALIHAAAAPLLESETFTTSWTYDALSRVRTQTTPDASVTTQLFGAGGMLNSVAVNVRGAVTATDIVTNIDYNARGQRTVIAYGNGSTTDYEYDAKTFRVTRIRTIRPNPDPHTVQDLRYHYDPVGNIARIRDQAQQGVFFDNAYADPTQSFVYDAIYRLTSATGREHATLTMPTAEGFAPIAHPQDSQLQRNYTQRYTYDPVGNILRMKHESGMSVVWQRGYDYHPGGNQLRATSAALDDIDDPPNYSVLYSHDAHGNMTAMPNIPGGLTWDDDDRLQSSDSIGGGKTYYVYDGAGQRVRKVHVNQSNTTSQQRLYFGSWETYREHKNINTTNDLDLEREILHVHDDHGRVCLIETKTVDAGTPVVTPANIARYQYSNHLGTANLELDDNAEVISYEEFHPYGTSSYRAANSAIEVSAKRYRYTGQERDEETGLACHGARYYAQWLGRWTAADPIGLGDGPNRYLYVQANPIVLHDSTGTRSNATAPHPKDPDIEKKIQAMTPSEFRAFQNSPESQQARTENLENSSSGIEPPETRDEHGTGSKGAGAGDRPHRKPSSSGGVGKKGGQASTTHTDPRAYAGPSAVESTGGVGQVPQTGSGLGSGSREESSGGASVASVGEAAGAFAKGLGKGAAIGLGVRFGLAGLRFLSPYLARFTPGGLLAWGLFELWKSWQSMRDAAARILTGSGSGDDWESLGRVVGGLVAGGVKKPGKKSKGVQRDLTTEELGISASSNLTARVQLKGEIMTVLVGYLGKPLTEKGGLGASLFGIQRRLQALARSEGATILRIETTEIKEATGTLIKGLVRAGFQSRPNGTWWWEGAP</sequence>